<dbReference type="Gene3D" id="3.40.50.1820">
    <property type="entry name" value="alpha/beta hydrolase"/>
    <property type="match status" value="1"/>
</dbReference>
<dbReference type="PRINTS" id="PR00111">
    <property type="entry name" value="ABHYDROLASE"/>
</dbReference>
<name>A0ABW5G4J6_9PSEU</name>
<dbReference type="InterPro" id="IPR000073">
    <property type="entry name" value="AB_hydrolase_1"/>
</dbReference>
<evidence type="ECO:0000313" key="3">
    <source>
        <dbReference type="EMBL" id="MFD2421091.1"/>
    </source>
</evidence>
<keyword evidence="4" id="KW-1185">Reference proteome</keyword>
<proteinExistence type="predicted"/>
<dbReference type="EMBL" id="JBHUKR010000021">
    <property type="protein sequence ID" value="MFD2421091.1"/>
    <property type="molecule type" value="Genomic_DNA"/>
</dbReference>
<gene>
    <name evidence="3" type="ORF">ACFSXZ_32660</name>
</gene>
<keyword evidence="3" id="KW-0378">Hydrolase</keyword>
<reference evidence="4" key="1">
    <citation type="journal article" date="2019" name="Int. J. Syst. Evol. Microbiol.">
        <title>The Global Catalogue of Microorganisms (GCM) 10K type strain sequencing project: providing services to taxonomists for standard genome sequencing and annotation.</title>
        <authorList>
            <consortium name="The Broad Institute Genomics Platform"/>
            <consortium name="The Broad Institute Genome Sequencing Center for Infectious Disease"/>
            <person name="Wu L."/>
            <person name="Ma J."/>
        </authorList>
    </citation>
    <scope>NUCLEOTIDE SEQUENCE [LARGE SCALE GENOMIC DNA]</scope>
    <source>
        <strain evidence="4">CGMCC 4.7645</strain>
    </source>
</reference>
<evidence type="ECO:0000256" key="1">
    <source>
        <dbReference type="ARBA" id="ARBA00022559"/>
    </source>
</evidence>
<dbReference type="InterPro" id="IPR000639">
    <property type="entry name" value="Epox_hydrolase-like"/>
</dbReference>
<dbReference type="InterPro" id="IPR050471">
    <property type="entry name" value="AB_hydrolase"/>
</dbReference>
<dbReference type="InterPro" id="IPR029058">
    <property type="entry name" value="AB_hydrolase_fold"/>
</dbReference>
<dbReference type="PANTHER" id="PTHR43433:SF4">
    <property type="entry name" value="NON-HEME CHLOROPEROXIDASE-RELATED"/>
    <property type="match status" value="1"/>
</dbReference>
<dbReference type="PRINTS" id="PR00412">
    <property type="entry name" value="EPOXHYDRLASE"/>
</dbReference>
<evidence type="ECO:0000259" key="2">
    <source>
        <dbReference type="Pfam" id="PF12697"/>
    </source>
</evidence>
<keyword evidence="1" id="KW-0575">Peroxidase</keyword>
<dbReference type="SUPFAM" id="SSF53474">
    <property type="entry name" value="alpha/beta-Hydrolases"/>
    <property type="match status" value="1"/>
</dbReference>
<dbReference type="RefSeq" id="WP_378269491.1">
    <property type="nucleotide sequence ID" value="NZ_JBHUKR010000021.1"/>
</dbReference>
<dbReference type="Proteomes" id="UP001597417">
    <property type="component" value="Unassembled WGS sequence"/>
</dbReference>
<dbReference type="Pfam" id="PF12697">
    <property type="entry name" value="Abhydrolase_6"/>
    <property type="match status" value="1"/>
</dbReference>
<dbReference type="GO" id="GO:0016787">
    <property type="term" value="F:hydrolase activity"/>
    <property type="evidence" value="ECO:0007669"/>
    <property type="project" value="UniProtKB-KW"/>
</dbReference>
<sequence length="246" mass="26067">MDLPLVLLHAFPFDARMWDPVRRSLAARLRLITPDQRGLGRTPLPETDREPSLDDAARDLLALLDRLELDQVVLGGCSMGGYVTMAMLRMAPERVGGLVLVDTRASVDAPEAARNRRALADRAEAEGVEGWLAETMLPNLLSGDAPGAVADTVRAQIASQPPAGVAWAARAMAVRPDSSGVLAEAGVPALVVVGERDSLTPPDDARAMAAALPESELVVVPGAGHLTPLEAPEAVSSAILNWWERI</sequence>
<feature type="domain" description="AB hydrolase-1" evidence="2">
    <location>
        <begin position="5"/>
        <end position="236"/>
    </location>
</feature>
<evidence type="ECO:0000313" key="4">
    <source>
        <dbReference type="Proteomes" id="UP001597417"/>
    </source>
</evidence>
<protein>
    <submittedName>
        <fullName evidence="3">Alpha/beta fold hydrolase</fullName>
    </submittedName>
</protein>
<accession>A0ABW5G4J6</accession>
<keyword evidence="1" id="KW-0560">Oxidoreductase</keyword>
<dbReference type="PANTHER" id="PTHR43433">
    <property type="entry name" value="HYDROLASE, ALPHA/BETA FOLD FAMILY PROTEIN"/>
    <property type="match status" value="1"/>
</dbReference>
<organism evidence="3 4">
    <name type="scientific">Amycolatopsis pigmentata</name>
    <dbReference type="NCBI Taxonomy" id="450801"/>
    <lineage>
        <taxon>Bacteria</taxon>
        <taxon>Bacillati</taxon>
        <taxon>Actinomycetota</taxon>
        <taxon>Actinomycetes</taxon>
        <taxon>Pseudonocardiales</taxon>
        <taxon>Pseudonocardiaceae</taxon>
        <taxon>Amycolatopsis</taxon>
    </lineage>
</organism>
<comment type="caution">
    <text evidence="3">The sequence shown here is derived from an EMBL/GenBank/DDBJ whole genome shotgun (WGS) entry which is preliminary data.</text>
</comment>